<dbReference type="InterPro" id="IPR045584">
    <property type="entry name" value="Pilin-like"/>
</dbReference>
<protein>
    <submittedName>
        <fullName evidence="2">Type II secretion system protein</fullName>
    </submittedName>
</protein>
<dbReference type="SUPFAM" id="SSF54523">
    <property type="entry name" value="Pili subunits"/>
    <property type="match status" value="1"/>
</dbReference>
<name>A0ABU3BCD6_9GAMM</name>
<dbReference type="InterPro" id="IPR012902">
    <property type="entry name" value="N_methyl_site"/>
</dbReference>
<dbReference type="Gene3D" id="3.30.700.10">
    <property type="entry name" value="Glycoprotein, Type 4 Pilin"/>
    <property type="match status" value="1"/>
</dbReference>
<dbReference type="PROSITE" id="PS00409">
    <property type="entry name" value="PROKAR_NTER_METHYL"/>
    <property type="match status" value="1"/>
</dbReference>
<dbReference type="EMBL" id="JAVRHY010000006">
    <property type="protein sequence ID" value="MDT0618646.1"/>
    <property type="molecule type" value="Genomic_DNA"/>
</dbReference>
<reference evidence="2 3" key="1">
    <citation type="submission" date="2023-09" db="EMBL/GenBank/DDBJ databases">
        <authorList>
            <person name="Rey-Velasco X."/>
        </authorList>
    </citation>
    <scope>NUCLEOTIDE SEQUENCE [LARGE SCALE GENOMIC DNA]</scope>
    <source>
        <strain evidence="2 3">P385</strain>
    </source>
</reference>
<feature type="transmembrane region" description="Helical" evidence="1">
    <location>
        <begin position="20"/>
        <end position="40"/>
    </location>
</feature>
<evidence type="ECO:0000313" key="2">
    <source>
        <dbReference type="EMBL" id="MDT0618646.1"/>
    </source>
</evidence>
<organism evidence="2 3">
    <name type="scientific">Spectribacter acetivorans</name>
    <dbReference type="NCBI Taxonomy" id="3075603"/>
    <lineage>
        <taxon>Bacteria</taxon>
        <taxon>Pseudomonadati</taxon>
        <taxon>Pseudomonadota</taxon>
        <taxon>Gammaproteobacteria</taxon>
        <taxon>Salinisphaerales</taxon>
        <taxon>Salinisphaeraceae</taxon>
        <taxon>Spectribacter</taxon>
    </lineage>
</organism>
<keyword evidence="3" id="KW-1185">Reference proteome</keyword>
<evidence type="ECO:0000256" key="1">
    <source>
        <dbReference type="SAM" id="Phobius"/>
    </source>
</evidence>
<gene>
    <name evidence="2" type="ORF">RM531_09160</name>
</gene>
<accession>A0ABU3BCD6</accession>
<keyword evidence="1" id="KW-0812">Transmembrane</keyword>
<comment type="caution">
    <text evidence="2">The sequence shown here is derived from an EMBL/GenBank/DDBJ whole genome shotgun (WGS) entry which is preliminary data.</text>
</comment>
<dbReference type="Proteomes" id="UP001259982">
    <property type="component" value="Unassembled WGS sequence"/>
</dbReference>
<sequence length="211" mass="21848">MKLKYTPRFKAARQKGFTLVELAIVVVILGIVAGIIATRFTGSAAASARAEAIETFAGSAGLLASTVNTQLGLPATMDSAHPAVDDNGNSWLDVIVDGRDFIDADFQQGYDRTGAGSLRDAVAVVTEPAVGTPGVYEVEGYEVQIDDAKNVTDGEATFTFVNVPANVVQAMVETIEPADAYAAGGEANGDLVYGAVAGGLHPTVDVTVDIR</sequence>
<keyword evidence="1" id="KW-0472">Membrane</keyword>
<dbReference type="RefSeq" id="WP_311658811.1">
    <property type="nucleotide sequence ID" value="NZ_JAVRHY010000006.1"/>
</dbReference>
<proteinExistence type="predicted"/>
<evidence type="ECO:0000313" key="3">
    <source>
        <dbReference type="Proteomes" id="UP001259982"/>
    </source>
</evidence>
<keyword evidence="1" id="KW-1133">Transmembrane helix</keyword>
<dbReference type="NCBIfam" id="TIGR02532">
    <property type="entry name" value="IV_pilin_GFxxxE"/>
    <property type="match status" value="1"/>
</dbReference>
<dbReference type="Pfam" id="PF07963">
    <property type="entry name" value="N_methyl"/>
    <property type="match status" value="1"/>
</dbReference>